<keyword evidence="8" id="KW-1185">Reference proteome</keyword>
<evidence type="ECO:0000256" key="5">
    <source>
        <dbReference type="ARBA" id="ARBA00022840"/>
    </source>
</evidence>
<feature type="domain" description="Protein kinase" evidence="6">
    <location>
        <begin position="1"/>
        <end position="106"/>
    </location>
</feature>
<dbReference type="Pfam" id="PF00069">
    <property type="entry name" value="Pkinase"/>
    <property type="match status" value="1"/>
</dbReference>
<accession>A0AAJ0HAA9</accession>
<keyword evidence="4 7" id="KW-0418">Kinase</keyword>
<organism evidence="7 8">
    <name type="scientific">Lasiosphaeria hispida</name>
    <dbReference type="NCBI Taxonomy" id="260671"/>
    <lineage>
        <taxon>Eukaryota</taxon>
        <taxon>Fungi</taxon>
        <taxon>Dikarya</taxon>
        <taxon>Ascomycota</taxon>
        <taxon>Pezizomycotina</taxon>
        <taxon>Sordariomycetes</taxon>
        <taxon>Sordariomycetidae</taxon>
        <taxon>Sordariales</taxon>
        <taxon>Lasiosphaeriaceae</taxon>
        <taxon>Lasiosphaeria</taxon>
    </lineage>
</organism>
<evidence type="ECO:0000256" key="2">
    <source>
        <dbReference type="ARBA" id="ARBA00022679"/>
    </source>
</evidence>
<dbReference type="InterPro" id="IPR000719">
    <property type="entry name" value="Prot_kinase_dom"/>
</dbReference>
<keyword evidence="3" id="KW-0547">Nucleotide-binding</keyword>
<proteinExistence type="predicted"/>
<dbReference type="PROSITE" id="PS50011">
    <property type="entry name" value="PROTEIN_KINASE_DOM"/>
    <property type="match status" value="1"/>
</dbReference>
<dbReference type="InterPro" id="IPR011009">
    <property type="entry name" value="Kinase-like_dom_sf"/>
</dbReference>
<dbReference type="PANTHER" id="PTHR24350">
    <property type="entry name" value="SERINE/THREONINE-PROTEIN KINASE IAL-RELATED"/>
    <property type="match status" value="1"/>
</dbReference>
<comment type="caution">
    <text evidence="7">The sequence shown here is derived from an EMBL/GenBank/DDBJ whole genome shotgun (WGS) entry which is preliminary data.</text>
</comment>
<evidence type="ECO:0000256" key="4">
    <source>
        <dbReference type="ARBA" id="ARBA00022777"/>
    </source>
</evidence>
<evidence type="ECO:0000256" key="3">
    <source>
        <dbReference type="ARBA" id="ARBA00022741"/>
    </source>
</evidence>
<dbReference type="GO" id="GO:0005524">
    <property type="term" value="F:ATP binding"/>
    <property type="evidence" value="ECO:0007669"/>
    <property type="project" value="UniProtKB-KW"/>
</dbReference>
<dbReference type="EMBL" id="JAUIQD010000006">
    <property type="protein sequence ID" value="KAK3345922.1"/>
    <property type="molecule type" value="Genomic_DNA"/>
</dbReference>
<dbReference type="GO" id="GO:0004674">
    <property type="term" value="F:protein serine/threonine kinase activity"/>
    <property type="evidence" value="ECO:0007669"/>
    <property type="project" value="UniProtKB-KW"/>
</dbReference>
<keyword evidence="2" id="KW-0808">Transferase</keyword>
<dbReference type="Proteomes" id="UP001275084">
    <property type="component" value="Unassembled WGS sequence"/>
</dbReference>
<reference evidence="7" key="1">
    <citation type="journal article" date="2023" name="Mol. Phylogenet. Evol.">
        <title>Genome-scale phylogeny and comparative genomics of the fungal order Sordariales.</title>
        <authorList>
            <person name="Hensen N."/>
            <person name="Bonometti L."/>
            <person name="Westerberg I."/>
            <person name="Brannstrom I.O."/>
            <person name="Guillou S."/>
            <person name="Cros-Aarteil S."/>
            <person name="Calhoun S."/>
            <person name="Haridas S."/>
            <person name="Kuo A."/>
            <person name="Mondo S."/>
            <person name="Pangilinan J."/>
            <person name="Riley R."/>
            <person name="LaButti K."/>
            <person name="Andreopoulos B."/>
            <person name="Lipzen A."/>
            <person name="Chen C."/>
            <person name="Yan M."/>
            <person name="Daum C."/>
            <person name="Ng V."/>
            <person name="Clum A."/>
            <person name="Steindorff A."/>
            <person name="Ohm R.A."/>
            <person name="Martin F."/>
            <person name="Silar P."/>
            <person name="Natvig D.O."/>
            <person name="Lalanne C."/>
            <person name="Gautier V."/>
            <person name="Ament-Velasquez S.L."/>
            <person name="Kruys A."/>
            <person name="Hutchinson M.I."/>
            <person name="Powell A.J."/>
            <person name="Barry K."/>
            <person name="Miller A.N."/>
            <person name="Grigoriev I.V."/>
            <person name="Debuchy R."/>
            <person name="Gladieux P."/>
            <person name="Hiltunen Thoren M."/>
            <person name="Johannesson H."/>
        </authorList>
    </citation>
    <scope>NUCLEOTIDE SEQUENCE</scope>
    <source>
        <strain evidence="7">CBS 955.72</strain>
    </source>
</reference>
<evidence type="ECO:0000313" key="8">
    <source>
        <dbReference type="Proteomes" id="UP001275084"/>
    </source>
</evidence>
<reference evidence="7" key="2">
    <citation type="submission" date="2023-06" db="EMBL/GenBank/DDBJ databases">
        <authorList>
            <consortium name="Lawrence Berkeley National Laboratory"/>
            <person name="Haridas S."/>
            <person name="Hensen N."/>
            <person name="Bonometti L."/>
            <person name="Westerberg I."/>
            <person name="Brannstrom I.O."/>
            <person name="Guillou S."/>
            <person name="Cros-Aarteil S."/>
            <person name="Calhoun S."/>
            <person name="Kuo A."/>
            <person name="Mondo S."/>
            <person name="Pangilinan J."/>
            <person name="Riley R."/>
            <person name="Labutti K."/>
            <person name="Andreopoulos B."/>
            <person name="Lipzen A."/>
            <person name="Chen C."/>
            <person name="Yanf M."/>
            <person name="Daum C."/>
            <person name="Ng V."/>
            <person name="Clum A."/>
            <person name="Steindorff A."/>
            <person name="Ohm R."/>
            <person name="Martin F."/>
            <person name="Silar P."/>
            <person name="Natvig D."/>
            <person name="Lalanne C."/>
            <person name="Gautier V."/>
            <person name="Ament-Velasquez S.L."/>
            <person name="Kruys A."/>
            <person name="Hutchinson M.I."/>
            <person name="Powell A.J."/>
            <person name="Barry K."/>
            <person name="Miller A.N."/>
            <person name="Grigoriev I.V."/>
            <person name="Debuchy R."/>
            <person name="Gladieux P."/>
            <person name="Thoren M.H."/>
            <person name="Johannesson H."/>
        </authorList>
    </citation>
    <scope>NUCLEOTIDE SEQUENCE</scope>
    <source>
        <strain evidence="7">CBS 955.72</strain>
    </source>
</reference>
<sequence length="106" mass="12190">MDAQVRREIEIHAALQHPSIQILSFHGWFEDPTAFYLVHEYSSGEDLYKRLQEHGPPLDYLPPEMVRTRPGTSSYNYYSSAVDLWTLGILTYELLTGKAPFDSVTL</sequence>
<evidence type="ECO:0000256" key="1">
    <source>
        <dbReference type="ARBA" id="ARBA00022527"/>
    </source>
</evidence>
<keyword evidence="1" id="KW-0723">Serine/threonine-protein kinase</keyword>
<dbReference type="AlphaFoldDB" id="A0AAJ0HAA9"/>
<dbReference type="SUPFAM" id="SSF56112">
    <property type="entry name" value="Protein kinase-like (PK-like)"/>
    <property type="match status" value="1"/>
</dbReference>
<evidence type="ECO:0000259" key="6">
    <source>
        <dbReference type="PROSITE" id="PS50011"/>
    </source>
</evidence>
<gene>
    <name evidence="7" type="ORF">B0T25DRAFT_520459</name>
</gene>
<dbReference type="Gene3D" id="1.10.510.10">
    <property type="entry name" value="Transferase(Phosphotransferase) domain 1"/>
    <property type="match status" value="2"/>
</dbReference>
<keyword evidence="5" id="KW-0067">ATP-binding</keyword>
<protein>
    <submittedName>
        <fullName evidence="7">Kinase-like domain-containing protein</fullName>
    </submittedName>
</protein>
<dbReference type="InterPro" id="IPR030616">
    <property type="entry name" value="Aur-like"/>
</dbReference>
<evidence type="ECO:0000313" key="7">
    <source>
        <dbReference type="EMBL" id="KAK3345922.1"/>
    </source>
</evidence>
<name>A0AAJ0HAA9_9PEZI</name>